<evidence type="ECO:0000256" key="3">
    <source>
        <dbReference type="ARBA" id="ARBA00023136"/>
    </source>
</evidence>
<dbReference type="EMBL" id="JAQAGZ010000023">
    <property type="protein sequence ID" value="MCZ8516344.1"/>
    <property type="molecule type" value="Genomic_DNA"/>
</dbReference>
<name>A0ABT4QHL5_9BACL</name>
<comment type="subcellular location">
    <subcellularLocation>
        <location evidence="1">Cell membrane</location>
    </subcellularLocation>
</comment>
<evidence type="ECO:0000256" key="5">
    <source>
        <dbReference type="ARBA" id="ARBA00029447"/>
    </source>
</evidence>
<dbReference type="InterPro" id="IPR024478">
    <property type="entry name" value="HlyB_4HB_MCP"/>
</dbReference>
<evidence type="ECO:0000259" key="9">
    <source>
        <dbReference type="PROSITE" id="PS50885"/>
    </source>
</evidence>
<dbReference type="PROSITE" id="PS50111">
    <property type="entry name" value="CHEMOTAXIS_TRANSDUC_2"/>
    <property type="match status" value="1"/>
</dbReference>
<dbReference type="PRINTS" id="PR00260">
    <property type="entry name" value="CHEMTRNSDUCR"/>
</dbReference>
<protein>
    <submittedName>
        <fullName evidence="10">Methyl-accepting chemotaxis protein</fullName>
    </submittedName>
</protein>
<keyword evidence="2" id="KW-1003">Cell membrane</keyword>
<keyword evidence="4 6" id="KW-0807">Transducer</keyword>
<feature type="transmembrane region" description="Helical" evidence="7">
    <location>
        <begin position="186"/>
        <end position="210"/>
    </location>
</feature>
<feature type="domain" description="HAMP" evidence="9">
    <location>
        <begin position="208"/>
        <end position="261"/>
    </location>
</feature>
<dbReference type="SUPFAM" id="SSF58104">
    <property type="entry name" value="Methyl-accepting chemotaxis protein (MCP) signaling domain"/>
    <property type="match status" value="1"/>
</dbReference>
<dbReference type="Proteomes" id="UP001527882">
    <property type="component" value="Unassembled WGS sequence"/>
</dbReference>
<dbReference type="SMART" id="SM00304">
    <property type="entry name" value="HAMP"/>
    <property type="match status" value="1"/>
</dbReference>
<dbReference type="Pfam" id="PF12729">
    <property type="entry name" value="4HB_MCP_1"/>
    <property type="match status" value="1"/>
</dbReference>
<dbReference type="InterPro" id="IPR003660">
    <property type="entry name" value="HAMP_dom"/>
</dbReference>
<accession>A0ABT4QHL5</accession>
<dbReference type="CDD" id="cd11386">
    <property type="entry name" value="MCP_signal"/>
    <property type="match status" value="1"/>
</dbReference>
<dbReference type="Gene3D" id="1.10.287.950">
    <property type="entry name" value="Methyl-accepting chemotaxis protein"/>
    <property type="match status" value="1"/>
</dbReference>
<evidence type="ECO:0000256" key="7">
    <source>
        <dbReference type="SAM" id="Phobius"/>
    </source>
</evidence>
<feature type="domain" description="Methyl-accepting transducer" evidence="8">
    <location>
        <begin position="280"/>
        <end position="516"/>
    </location>
</feature>
<reference evidence="10 11" key="1">
    <citation type="submission" date="2022-12" db="EMBL/GenBank/DDBJ databases">
        <title>Draft genome sequence of Paenibacillus sp. dW9.</title>
        <authorList>
            <person name="Choi E.-W."/>
            <person name="Kim D.-U."/>
        </authorList>
    </citation>
    <scope>NUCLEOTIDE SEQUENCE [LARGE SCALE GENOMIC DNA]</scope>
    <source>
        <strain evidence="11">dW9</strain>
    </source>
</reference>
<proteinExistence type="inferred from homology"/>
<evidence type="ECO:0000313" key="10">
    <source>
        <dbReference type="EMBL" id="MCZ8516344.1"/>
    </source>
</evidence>
<keyword evidence="11" id="KW-1185">Reference proteome</keyword>
<keyword evidence="7" id="KW-1133">Transmembrane helix</keyword>
<dbReference type="InterPro" id="IPR004090">
    <property type="entry name" value="Chemotax_Me-accpt_rcpt"/>
</dbReference>
<comment type="caution">
    <text evidence="10">The sequence shown here is derived from an EMBL/GenBank/DDBJ whole genome shotgun (WGS) entry which is preliminary data.</text>
</comment>
<evidence type="ECO:0000259" key="8">
    <source>
        <dbReference type="PROSITE" id="PS50111"/>
    </source>
</evidence>
<organism evidence="10 11">
    <name type="scientific">Paenibacillus gyeongsangnamensis</name>
    <dbReference type="NCBI Taxonomy" id="3388067"/>
    <lineage>
        <taxon>Bacteria</taxon>
        <taxon>Bacillati</taxon>
        <taxon>Bacillota</taxon>
        <taxon>Bacilli</taxon>
        <taxon>Bacillales</taxon>
        <taxon>Paenibacillaceae</taxon>
        <taxon>Paenibacillus</taxon>
    </lineage>
</organism>
<dbReference type="PANTHER" id="PTHR32089:SF112">
    <property type="entry name" value="LYSOZYME-LIKE PROTEIN-RELATED"/>
    <property type="match status" value="1"/>
</dbReference>
<dbReference type="PANTHER" id="PTHR32089">
    <property type="entry name" value="METHYL-ACCEPTING CHEMOTAXIS PROTEIN MCPB"/>
    <property type="match status" value="1"/>
</dbReference>
<evidence type="ECO:0000256" key="1">
    <source>
        <dbReference type="ARBA" id="ARBA00004236"/>
    </source>
</evidence>
<sequence>MKWTVSRKLTFAFIVMQLLVIVTASLSINRMMFIQRQVEQVTGNWMPKVETINRIHFETEHVLNLVYRYKDRSDETDRKNMENAIADIYNSVGSDMSNYEKQIASDEEKATFAAFQSSWEEFKKNTQRTLVASKAGSAKDALVLIDSGAKVFDEMQGHLEKLVGHNHEGAQQSAGSAKAAYAGSLIWIYIILAVGVLITGGINVYFIYALSRPLQAVTRNIVQVSEGNLTVAGMHSRSRDEIGRLADAFNRMIAQLHQAISRSMEASGRVTELSGMLAEGAVHTTEASYQIADSVKEVAGGAQEQMMTARETAVAMEEMASGINRISETTSMMADKFGHTTEQATQGTEAMNEAERQMNAISVLTEQASERIRQLNDRSQEIGGIVKLISEISNQTNLLALNASIEAARAGEAGQGFAVVAAEVKKLAEQSDSSAKEIAGRIAAIQEEMLDTIQSMSEVSKQVQGGIAIVSESGRTFRGIVQSVRSLNDDIQEVSATSEEMSAAAQEVAASVASTASIAQASTDKTLSVSSASERQLASMERMKDGAGQLASLAEELKESIRHFRL</sequence>
<dbReference type="CDD" id="cd06225">
    <property type="entry name" value="HAMP"/>
    <property type="match status" value="1"/>
</dbReference>
<dbReference type="Pfam" id="PF00672">
    <property type="entry name" value="HAMP"/>
    <property type="match status" value="1"/>
</dbReference>
<dbReference type="PROSITE" id="PS50885">
    <property type="entry name" value="HAMP"/>
    <property type="match status" value="1"/>
</dbReference>
<keyword evidence="3 7" id="KW-0472">Membrane</keyword>
<evidence type="ECO:0000313" key="11">
    <source>
        <dbReference type="Proteomes" id="UP001527882"/>
    </source>
</evidence>
<dbReference type="SMART" id="SM00283">
    <property type="entry name" value="MA"/>
    <property type="match status" value="1"/>
</dbReference>
<evidence type="ECO:0000256" key="6">
    <source>
        <dbReference type="PROSITE-ProRule" id="PRU00284"/>
    </source>
</evidence>
<dbReference type="InterPro" id="IPR004089">
    <property type="entry name" value="MCPsignal_dom"/>
</dbReference>
<comment type="similarity">
    <text evidence="5">Belongs to the methyl-accepting chemotaxis (MCP) protein family.</text>
</comment>
<gene>
    <name evidence="10" type="ORF">O9H85_28925</name>
</gene>
<dbReference type="Pfam" id="PF00015">
    <property type="entry name" value="MCPsignal"/>
    <property type="match status" value="1"/>
</dbReference>
<dbReference type="Gene3D" id="6.10.340.10">
    <property type="match status" value="1"/>
</dbReference>
<keyword evidence="7" id="KW-0812">Transmembrane</keyword>
<evidence type="ECO:0000256" key="4">
    <source>
        <dbReference type="ARBA" id="ARBA00023224"/>
    </source>
</evidence>
<dbReference type="RefSeq" id="WP_269884877.1">
    <property type="nucleotide sequence ID" value="NZ_JAQAGZ010000023.1"/>
</dbReference>
<evidence type="ECO:0000256" key="2">
    <source>
        <dbReference type="ARBA" id="ARBA00022475"/>
    </source>
</evidence>